<protein>
    <recommendedName>
        <fullName evidence="1">KAP NTPase domain-containing protein</fullName>
    </recommendedName>
</protein>
<name>A0A0C1LZI4_9LACO</name>
<dbReference type="RefSeq" id="WP_039143259.1">
    <property type="nucleotide sequence ID" value="NZ_JOJZ01000009.1"/>
</dbReference>
<dbReference type="OrthoDB" id="88903at2"/>
<dbReference type="GeneID" id="74912911"/>
<dbReference type="EMBL" id="JOJZ01000009">
    <property type="protein sequence ID" value="KID42285.1"/>
    <property type="molecule type" value="Genomic_DNA"/>
</dbReference>
<dbReference type="SUPFAM" id="SSF52540">
    <property type="entry name" value="P-loop containing nucleoside triphosphate hydrolases"/>
    <property type="match status" value="1"/>
</dbReference>
<dbReference type="AlphaFoldDB" id="A0A0C1LZI4"/>
<dbReference type="Proteomes" id="UP000031397">
    <property type="component" value="Unassembled WGS sequence"/>
</dbReference>
<sequence length="632" mass="74066">MTGKNEFESLKPIDDAVKRYIDSDDKLAFQINGEWGTGKTWYIKNFMEKSKNRYDFSYVSLSGETDLKNTYKEILFQLYNKFNQIITKYKDPIKELTPSKIKGVSTKNLPGLMIDFWDRHIEKTIISDARNKTIIVDDLERVDESITSNELIAFIQKLLEDGFKIIIISNEEKLDNKENTQKFKFIKEKIINKTISFGNFNKGIALQIINSGLNKILNNTNQELSKWISNISNKLIVKNNINLRSIETIISTFNEVVYEINEENETQDLKDQAIKTAYISIFLFTFGTKNNYFSFDLAHLKNLKYENFSTNLYDLISKINMNKHSYQVELEDNPDRSNKLERTLKDLDNYLKPLEFLESYVENANREFKNNFMLTEEILNEVIKGIFNVNEYLKNINAMFFGPDMEIINNFIIGPYISDYDLKKLENKIINIVQIDITLSSSILLKIFWRFKFIRKAKLPSINLNKVNALKSKLFNKMKKNNLYELDNLSMENDRLADGNYKDNNYVEIKMEIKSLIKNLSKKQDKNLFIAILNGTSINSRHNISVDYIIDFLMGNTKIIEDELMTKTNKCIRLTNYVNEQIDNSNPKKSITCNKNKLLIKMKNKNNEQTDTVQQYYFSNLIIALETYLKHQ</sequence>
<comment type="caution">
    <text evidence="2">The sequence shown here is derived from an EMBL/GenBank/DDBJ whole genome shotgun (WGS) entry which is preliminary data.</text>
</comment>
<evidence type="ECO:0000259" key="1">
    <source>
        <dbReference type="Pfam" id="PF07693"/>
    </source>
</evidence>
<gene>
    <name evidence="2" type="ORF">LfDm3_0214</name>
</gene>
<dbReference type="InterPro" id="IPR011646">
    <property type="entry name" value="KAP_P-loop"/>
</dbReference>
<dbReference type="InterPro" id="IPR027417">
    <property type="entry name" value="P-loop_NTPase"/>
</dbReference>
<dbReference type="Pfam" id="PF07693">
    <property type="entry name" value="KAP_NTPase"/>
    <property type="match status" value="1"/>
</dbReference>
<keyword evidence="3" id="KW-1185">Reference proteome</keyword>
<evidence type="ECO:0000313" key="2">
    <source>
        <dbReference type="EMBL" id="KID42285.1"/>
    </source>
</evidence>
<organism evidence="2 3">
    <name type="scientific">Fructilactobacillus fructivorans</name>
    <dbReference type="NCBI Taxonomy" id="1614"/>
    <lineage>
        <taxon>Bacteria</taxon>
        <taxon>Bacillati</taxon>
        <taxon>Bacillota</taxon>
        <taxon>Bacilli</taxon>
        <taxon>Lactobacillales</taxon>
        <taxon>Lactobacillaceae</taxon>
        <taxon>Fructilactobacillus</taxon>
    </lineage>
</organism>
<dbReference type="PATRIC" id="fig|1614.7.peg.204"/>
<reference evidence="2 3" key="1">
    <citation type="submission" date="2014-06" db="EMBL/GenBank/DDBJ databases">
        <title>Functional and comparative genomic analyses of the Drosophila gut microbiota identify candidate symbiosis factors.</title>
        <authorList>
            <person name="Newell P.D."/>
            <person name="Chaston J.M."/>
            <person name="Douglas A.E."/>
        </authorList>
    </citation>
    <scope>NUCLEOTIDE SEQUENCE [LARGE SCALE GENOMIC DNA]</scope>
    <source>
        <strain evidence="2 3">DmCS_002</strain>
    </source>
</reference>
<feature type="domain" description="KAP NTPase" evidence="1">
    <location>
        <begin position="21"/>
        <end position="256"/>
    </location>
</feature>
<accession>A0A0C1LZI4</accession>
<evidence type="ECO:0000313" key="3">
    <source>
        <dbReference type="Proteomes" id="UP000031397"/>
    </source>
</evidence>
<proteinExistence type="predicted"/>
<dbReference type="Gene3D" id="3.40.50.300">
    <property type="entry name" value="P-loop containing nucleotide triphosphate hydrolases"/>
    <property type="match status" value="1"/>
</dbReference>